<keyword evidence="2" id="KW-0732">Signal</keyword>
<accession>A0ABN2KD08</accession>
<keyword evidence="5" id="KW-1185">Reference proteome</keyword>
<sequence>MSPLIRMAAATVLAMGAPGALAVLPQAAAAPMQPRYSALPAESGSSAGLAKFGACLYGKKTADVVLLLDESGSLQGSDPDGARVTAAKYLVKQWSALSLETGVKIAIQTMGFSGGVQDASGRWLDAGRDLPQLKNDLDGFRTRDTGQQTDYWMALDGARKALTQRAAKGGSSCQAVLWFSDGKLDAFATYPNADGKNIVKPYLDKKTDDATANAAAAKDLCRKGGLADQVRSSGIATFGIGLAAKTATADDLQMMRSIALGENNCGAVSAKGTGDFHLATDIDQLILAFDALRAPGSVTVEQLRKVCQGQICPTQAHKFVLDDSITRVHVAASANADGLKLFVVPPSGKAVEVPMAGETQTTVGPATVAGDGLTPHTVSLDFGKKESWTGEWSVVFVDPNAKSANAQSITKLELSADIEPVVTLPAGKIYAGRPSDPVKIGLQSHDGKPIDPASLLGKVAFSAVFTDAAGTEIPVATDLDAAALAKPMVIDLTDAAEGTGTLTASVNLTTAEVKPAKGKAIPGTKMAPATANFDVPVLPPLGFPVIGDKLTFGTATGIAKLETTIKATGPGCVWFDAPQVTASPEKAGTVGVSSSAGNAASCVQLAEGESKDIPVTLTTTAAANGSVNGTITAHLAQTDKLAQARTKSVAFVADLDKPANPTTKWATFALVLLGGIGVPLALMYLVKRVNSKIPALPLLGGTFDVAVENGLVTRAGMPFALQPSELRDPIVVPTGGATALTVGEAHLRVRNGWLPFGPGSVLAAVAGAVGVSQSQSGPRKDGGAELPLAIHNNWALFTAPERGPGQGRLLLLVSADAPPEKRQDMIDRALAEVPKRLEALAGAPAAAGPSGLVDPGGAGGAGGPLLTDPDGGWASPPPAGGGSWAVPATSGAGTDSWQGGQDPWSQAQPGPSTSGGDPWSPSPSGTVASPWGEPAPSQTMAAPWGEPASSQTMAAPWGEPAASGTVAAPWSGTPAPSNGPIADPWAAPSAASADPWALPAPGGDPTTTPQTGLDATAPRTARGTTPPDFDNPAR</sequence>
<evidence type="ECO:0000313" key="4">
    <source>
        <dbReference type="EMBL" id="GAA1753300.1"/>
    </source>
</evidence>
<feature type="compositionally biased region" description="Low complexity" evidence="1">
    <location>
        <begin position="982"/>
        <end position="1027"/>
    </location>
</feature>
<dbReference type="Gene3D" id="3.40.50.410">
    <property type="entry name" value="von Willebrand factor, type A domain"/>
    <property type="match status" value="1"/>
</dbReference>
<feature type="compositionally biased region" description="Low complexity" evidence="1">
    <location>
        <begin position="864"/>
        <end position="874"/>
    </location>
</feature>
<proteinExistence type="predicted"/>
<dbReference type="InterPro" id="IPR002035">
    <property type="entry name" value="VWF_A"/>
</dbReference>
<reference evidence="4 5" key="1">
    <citation type="journal article" date="2019" name="Int. J. Syst. Evol. Microbiol.">
        <title>The Global Catalogue of Microorganisms (GCM) 10K type strain sequencing project: providing services to taxonomists for standard genome sequencing and annotation.</title>
        <authorList>
            <consortium name="The Broad Institute Genomics Platform"/>
            <consortium name="The Broad Institute Genome Sequencing Center for Infectious Disease"/>
            <person name="Wu L."/>
            <person name="Ma J."/>
        </authorList>
    </citation>
    <scope>NUCLEOTIDE SEQUENCE [LARGE SCALE GENOMIC DNA]</scope>
    <source>
        <strain evidence="4 5">JCM 15591</strain>
    </source>
</reference>
<name>A0ABN2KD08_9MICO</name>
<dbReference type="CDD" id="cd00198">
    <property type="entry name" value="vWFA"/>
    <property type="match status" value="1"/>
</dbReference>
<dbReference type="InterPro" id="IPR036465">
    <property type="entry name" value="vWFA_dom_sf"/>
</dbReference>
<feature type="compositionally biased region" description="Gly residues" evidence="1">
    <location>
        <begin position="854"/>
        <end position="863"/>
    </location>
</feature>
<feature type="domain" description="VWFA" evidence="3">
    <location>
        <begin position="63"/>
        <end position="292"/>
    </location>
</feature>
<evidence type="ECO:0000259" key="3">
    <source>
        <dbReference type="PROSITE" id="PS50234"/>
    </source>
</evidence>
<evidence type="ECO:0000256" key="1">
    <source>
        <dbReference type="SAM" id="MobiDB-lite"/>
    </source>
</evidence>
<evidence type="ECO:0000313" key="5">
    <source>
        <dbReference type="Proteomes" id="UP001501475"/>
    </source>
</evidence>
<feature type="region of interest" description="Disordered" evidence="1">
    <location>
        <begin position="846"/>
        <end position="1034"/>
    </location>
</feature>
<dbReference type="SUPFAM" id="SSF53300">
    <property type="entry name" value="vWA-like"/>
    <property type="match status" value="1"/>
</dbReference>
<gene>
    <name evidence="4" type="ORF">GCM10009810_11540</name>
</gene>
<dbReference type="PROSITE" id="PS50234">
    <property type="entry name" value="VWFA"/>
    <property type="match status" value="1"/>
</dbReference>
<dbReference type="EMBL" id="BAAAPN010000029">
    <property type="protein sequence ID" value="GAA1753300.1"/>
    <property type="molecule type" value="Genomic_DNA"/>
</dbReference>
<feature type="signal peptide" evidence="2">
    <location>
        <begin position="1"/>
        <end position="22"/>
    </location>
</feature>
<feature type="compositionally biased region" description="Low complexity" evidence="1">
    <location>
        <begin position="909"/>
        <end position="925"/>
    </location>
</feature>
<protein>
    <recommendedName>
        <fullName evidence="3">VWFA domain-containing protein</fullName>
    </recommendedName>
</protein>
<feature type="chain" id="PRO_5045160798" description="VWFA domain-containing protein" evidence="2">
    <location>
        <begin position="23"/>
        <end position="1034"/>
    </location>
</feature>
<organism evidence="4 5">
    <name type="scientific">Nostocoides vanveenii</name>
    <dbReference type="NCBI Taxonomy" id="330835"/>
    <lineage>
        <taxon>Bacteria</taxon>
        <taxon>Bacillati</taxon>
        <taxon>Actinomycetota</taxon>
        <taxon>Actinomycetes</taxon>
        <taxon>Micrococcales</taxon>
        <taxon>Intrasporangiaceae</taxon>
        <taxon>Nostocoides</taxon>
    </lineage>
</organism>
<dbReference type="RefSeq" id="WP_344063395.1">
    <property type="nucleotide sequence ID" value="NZ_BAAAPN010000029.1"/>
</dbReference>
<feature type="compositionally biased region" description="Polar residues" evidence="1">
    <location>
        <begin position="891"/>
        <end position="908"/>
    </location>
</feature>
<comment type="caution">
    <text evidence="4">The sequence shown here is derived from an EMBL/GenBank/DDBJ whole genome shotgun (WGS) entry which is preliminary data.</text>
</comment>
<evidence type="ECO:0000256" key="2">
    <source>
        <dbReference type="SAM" id="SignalP"/>
    </source>
</evidence>
<dbReference type="Proteomes" id="UP001501475">
    <property type="component" value="Unassembled WGS sequence"/>
</dbReference>